<dbReference type="EMBL" id="OX451741">
    <property type="protein sequence ID" value="CAI8618236.1"/>
    <property type="molecule type" value="Genomic_DNA"/>
</dbReference>
<evidence type="ECO:0000313" key="2">
    <source>
        <dbReference type="EMBL" id="CAI8618236.1"/>
    </source>
</evidence>
<feature type="compositionally biased region" description="Basic and acidic residues" evidence="1">
    <location>
        <begin position="10"/>
        <end position="29"/>
    </location>
</feature>
<protein>
    <submittedName>
        <fullName evidence="2">Uncharacterized protein</fullName>
    </submittedName>
</protein>
<dbReference type="Proteomes" id="UP001157006">
    <property type="component" value="Chromosome 6"/>
</dbReference>
<organism evidence="2 3">
    <name type="scientific">Vicia faba</name>
    <name type="common">Broad bean</name>
    <name type="synonym">Faba vulgaris</name>
    <dbReference type="NCBI Taxonomy" id="3906"/>
    <lineage>
        <taxon>Eukaryota</taxon>
        <taxon>Viridiplantae</taxon>
        <taxon>Streptophyta</taxon>
        <taxon>Embryophyta</taxon>
        <taxon>Tracheophyta</taxon>
        <taxon>Spermatophyta</taxon>
        <taxon>Magnoliopsida</taxon>
        <taxon>eudicotyledons</taxon>
        <taxon>Gunneridae</taxon>
        <taxon>Pentapetalae</taxon>
        <taxon>rosids</taxon>
        <taxon>fabids</taxon>
        <taxon>Fabales</taxon>
        <taxon>Fabaceae</taxon>
        <taxon>Papilionoideae</taxon>
        <taxon>50 kb inversion clade</taxon>
        <taxon>NPAAA clade</taxon>
        <taxon>Hologalegina</taxon>
        <taxon>IRL clade</taxon>
        <taxon>Fabeae</taxon>
        <taxon>Vicia</taxon>
    </lineage>
</organism>
<name>A0AAV1B6Z4_VICFA</name>
<feature type="region of interest" description="Disordered" evidence="1">
    <location>
        <begin position="1"/>
        <end position="29"/>
    </location>
</feature>
<gene>
    <name evidence="2" type="ORF">VFH_VI113760</name>
</gene>
<keyword evidence="3" id="KW-1185">Reference proteome</keyword>
<accession>A0AAV1B6Z4</accession>
<evidence type="ECO:0000256" key="1">
    <source>
        <dbReference type="SAM" id="MobiDB-lite"/>
    </source>
</evidence>
<proteinExistence type="predicted"/>
<dbReference type="AlphaFoldDB" id="A0AAV1B6Z4"/>
<sequence>MQPKHPLSKRNLERRTSKSMEKTPKLTDYDRNGDLDEHVKLVDEWFNYFGADDTSKCKLFVLTMEKTGERKVKFVHEMLTVVEPFMILEEKLTAHFDNPTSSESYSGLSSKKNITDVRMILTETCKGNMTDTLH</sequence>
<evidence type="ECO:0000313" key="3">
    <source>
        <dbReference type="Proteomes" id="UP001157006"/>
    </source>
</evidence>
<reference evidence="2 3" key="1">
    <citation type="submission" date="2023-01" db="EMBL/GenBank/DDBJ databases">
        <authorList>
            <person name="Kreplak J."/>
        </authorList>
    </citation>
    <scope>NUCLEOTIDE SEQUENCE [LARGE SCALE GENOMIC DNA]</scope>
</reference>